<sequence>MSVASKATDSVIAFAGRRTDVADSLVVRFPFESVPTVQQALTALLSRERPIAVVASGACGSDLTMLQAADALEIRTRIVLPFAPEHFRRTSVIDRPHPEFWGSLFDGLVATAQSRGDLVILNASDDDTTAYAATNRAIIAEATTLAEGEIPRRRLAVIAWDGAVRGPTDATREFADLAVQSGFCVQSISTLGPADSGSGH</sequence>
<name>A0AAU8CYL4_9HYPH</name>
<protein>
    <submittedName>
        <fullName evidence="1">Uncharacterized protein</fullName>
    </submittedName>
</protein>
<dbReference type="EMBL" id="CP159255">
    <property type="protein sequence ID" value="XCG52030.1"/>
    <property type="molecule type" value="Genomic_DNA"/>
</dbReference>
<dbReference type="AlphaFoldDB" id="A0AAU8CYL4"/>
<gene>
    <name evidence="1" type="ORF">ABVK50_29080</name>
</gene>
<evidence type="ECO:0000313" key="1">
    <source>
        <dbReference type="EMBL" id="XCG52030.1"/>
    </source>
</evidence>
<proteinExistence type="predicted"/>
<geneLocation type="plasmid" evidence="1">
    <name>pMk2240B</name>
</geneLocation>
<keyword evidence="1" id="KW-0614">Plasmid</keyword>
<accession>A0AAU8CYL4</accession>
<reference evidence="1" key="1">
    <citation type="submission" date="2024-06" db="EMBL/GenBank/DDBJ databases">
        <title>Mesorhizobium karijinii sp. nov., a symbiont of the iconic Swainsona formosa from arid Australia.</title>
        <authorList>
            <person name="Hill Y.J."/>
            <person name="Watkin E.L.J."/>
            <person name="O'Hara G.W."/>
            <person name="Terpolilli J."/>
            <person name="Tye M.L."/>
            <person name="Kohlmeier M.G."/>
        </authorList>
    </citation>
    <scope>NUCLEOTIDE SEQUENCE</scope>
    <source>
        <strain evidence="1">WSM2240</strain>
        <plasmid evidence="1">pMk2240B</plasmid>
    </source>
</reference>
<dbReference type="RefSeq" id="WP_353646183.1">
    <property type="nucleotide sequence ID" value="NZ_CP159255.1"/>
</dbReference>
<organism evidence="1">
    <name type="scientific">Mesorhizobium sp. WSM2240</name>
    <dbReference type="NCBI Taxonomy" id="3228851"/>
    <lineage>
        <taxon>Bacteria</taxon>
        <taxon>Pseudomonadati</taxon>
        <taxon>Pseudomonadota</taxon>
        <taxon>Alphaproteobacteria</taxon>
        <taxon>Hyphomicrobiales</taxon>
        <taxon>Phyllobacteriaceae</taxon>
        <taxon>Mesorhizobium</taxon>
    </lineage>
</organism>